<dbReference type="Pfam" id="PF13609">
    <property type="entry name" value="Porin_4"/>
    <property type="match status" value="1"/>
</dbReference>
<dbReference type="PRINTS" id="PR00184">
    <property type="entry name" value="NEISSPPORIN"/>
</dbReference>
<dbReference type="GO" id="GO:0009279">
    <property type="term" value="C:cell outer membrane"/>
    <property type="evidence" value="ECO:0007669"/>
    <property type="project" value="UniProtKB-SubCell"/>
</dbReference>
<sequence>MKRASIAAIAVAGALTGIAQAQTSSVTLYGIMDAGLVRESGGASGMLTKLTSGVAAASRLGLRGYEDLGGGNAAIFTLESGLKIDTGENDVANTLFNRQAFAGMKTNYGTLTFGRQYTPLFWAVTQVADPLRTGYVGNAKTLLPTAGNGTRTSNTVYYITPEVDGWALDLAYAMGEQAGDAGAGRQMGGSLRYTSGKLNARLVYNNRNSDIAASAATAAAPAASHDIGTNILLVTNYDFGPFRGFFSYGRDKGYNSAPFGVPNAYSGIKAVPSTDSRDLLLGFQLPLGSGTLMGLYLMKDDRTRFNQDARLSSIAYSYPLSKRTDLYVAYGHLDNRNGAGYTVVNSSESGSGNRASTLGVRMLF</sequence>
<evidence type="ECO:0000256" key="8">
    <source>
        <dbReference type="ARBA" id="ARBA00023114"/>
    </source>
</evidence>
<evidence type="ECO:0000259" key="12">
    <source>
        <dbReference type="Pfam" id="PF13609"/>
    </source>
</evidence>
<dbReference type="RefSeq" id="WP_154357945.1">
    <property type="nucleotide sequence ID" value="NZ_WKJL01000007.1"/>
</dbReference>
<comment type="subcellular location">
    <subcellularLocation>
        <location evidence="1">Cell outer membrane</location>
        <topology evidence="1">Multi-pass membrane protein</topology>
    </subcellularLocation>
</comment>
<comment type="caution">
    <text evidence="13">The sequence shown here is derived from an EMBL/GenBank/DDBJ whole genome shotgun (WGS) entry which is preliminary data.</text>
</comment>
<evidence type="ECO:0000256" key="4">
    <source>
        <dbReference type="ARBA" id="ARBA00022452"/>
    </source>
</evidence>
<keyword evidence="6 11" id="KW-0732">Signal</keyword>
<dbReference type="InterPro" id="IPR033900">
    <property type="entry name" value="Gram_neg_porin_domain"/>
</dbReference>
<evidence type="ECO:0000256" key="11">
    <source>
        <dbReference type="SAM" id="SignalP"/>
    </source>
</evidence>
<protein>
    <submittedName>
        <fullName evidence="13">Porin</fullName>
    </submittedName>
</protein>
<keyword evidence="8" id="KW-0626">Porin</keyword>
<organism evidence="13 14">
    <name type="scientific">Duganella aquatilis</name>
    <dbReference type="NCBI Taxonomy" id="2666082"/>
    <lineage>
        <taxon>Bacteria</taxon>
        <taxon>Pseudomonadati</taxon>
        <taxon>Pseudomonadota</taxon>
        <taxon>Betaproteobacteria</taxon>
        <taxon>Burkholderiales</taxon>
        <taxon>Oxalobacteraceae</taxon>
        <taxon>Telluria group</taxon>
        <taxon>Duganella</taxon>
    </lineage>
</organism>
<evidence type="ECO:0000256" key="3">
    <source>
        <dbReference type="ARBA" id="ARBA00022448"/>
    </source>
</evidence>
<keyword evidence="9" id="KW-0472">Membrane</keyword>
<dbReference type="PANTHER" id="PTHR34501:SF9">
    <property type="entry name" value="MAJOR OUTER MEMBRANE PROTEIN P.IA"/>
    <property type="match status" value="1"/>
</dbReference>
<proteinExistence type="predicted"/>
<dbReference type="InterPro" id="IPR050298">
    <property type="entry name" value="Gram-neg_bact_OMP"/>
</dbReference>
<dbReference type="CDD" id="cd00342">
    <property type="entry name" value="gram_neg_porins"/>
    <property type="match status" value="1"/>
</dbReference>
<keyword evidence="14" id="KW-1185">Reference proteome</keyword>
<accession>A0A844DB23</accession>
<keyword evidence="10" id="KW-0998">Cell outer membrane</keyword>
<evidence type="ECO:0000256" key="2">
    <source>
        <dbReference type="ARBA" id="ARBA00011233"/>
    </source>
</evidence>
<dbReference type="PRINTS" id="PR00182">
    <property type="entry name" value="ECOLNEIPORIN"/>
</dbReference>
<evidence type="ECO:0000313" key="14">
    <source>
        <dbReference type="Proteomes" id="UP000439986"/>
    </source>
</evidence>
<evidence type="ECO:0000256" key="9">
    <source>
        <dbReference type="ARBA" id="ARBA00023136"/>
    </source>
</evidence>
<dbReference type="AlphaFoldDB" id="A0A844DB23"/>
<keyword evidence="3" id="KW-0813">Transport</keyword>
<evidence type="ECO:0000256" key="5">
    <source>
        <dbReference type="ARBA" id="ARBA00022692"/>
    </source>
</evidence>
<dbReference type="GO" id="GO:0046930">
    <property type="term" value="C:pore complex"/>
    <property type="evidence" value="ECO:0007669"/>
    <property type="project" value="UniProtKB-KW"/>
</dbReference>
<evidence type="ECO:0000256" key="6">
    <source>
        <dbReference type="ARBA" id="ARBA00022729"/>
    </source>
</evidence>
<dbReference type="EMBL" id="WKJL01000007">
    <property type="protein sequence ID" value="MRW84900.1"/>
    <property type="molecule type" value="Genomic_DNA"/>
</dbReference>
<dbReference type="InterPro" id="IPR001702">
    <property type="entry name" value="Porin_Gram-ve"/>
</dbReference>
<keyword evidence="7" id="KW-0406">Ion transport</keyword>
<keyword evidence="4" id="KW-1134">Transmembrane beta strand</keyword>
<feature type="domain" description="Porin" evidence="12">
    <location>
        <begin position="8"/>
        <end position="337"/>
    </location>
</feature>
<evidence type="ECO:0000256" key="7">
    <source>
        <dbReference type="ARBA" id="ARBA00023065"/>
    </source>
</evidence>
<dbReference type="Proteomes" id="UP000439986">
    <property type="component" value="Unassembled WGS sequence"/>
</dbReference>
<dbReference type="SUPFAM" id="SSF56935">
    <property type="entry name" value="Porins"/>
    <property type="match status" value="1"/>
</dbReference>
<dbReference type="Gene3D" id="2.40.160.10">
    <property type="entry name" value="Porin"/>
    <property type="match status" value="1"/>
</dbReference>
<dbReference type="InterPro" id="IPR023614">
    <property type="entry name" value="Porin_dom_sf"/>
</dbReference>
<reference evidence="13 14" key="1">
    <citation type="submission" date="2019-11" db="EMBL/GenBank/DDBJ databases">
        <title>Novel species isolated from a subtropical stream in China.</title>
        <authorList>
            <person name="Lu H."/>
        </authorList>
    </citation>
    <scope>NUCLEOTIDE SEQUENCE [LARGE SCALE GENOMIC DNA]</scope>
    <source>
        <strain evidence="13 14">FT26W</strain>
    </source>
</reference>
<dbReference type="PANTHER" id="PTHR34501">
    <property type="entry name" value="PROTEIN YDDL-RELATED"/>
    <property type="match status" value="1"/>
</dbReference>
<dbReference type="GO" id="GO:0015288">
    <property type="term" value="F:porin activity"/>
    <property type="evidence" value="ECO:0007669"/>
    <property type="project" value="UniProtKB-KW"/>
</dbReference>
<evidence type="ECO:0000313" key="13">
    <source>
        <dbReference type="EMBL" id="MRW84900.1"/>
    </source>
</evidence>
<gene>
    <name evidence="13" type="ORF">GJ698_12490</name>
</gene>
<evidence type="ECO:0000256" key="10">
    <source>
        <dbReference type="ARBA" id="ARBA00023237"/>
    </source>
</evidence>
<evidence type="ECO:0000256" key="1">
    <source>
        <dbReference type="ARBA" id="ARBA00004571"/>
    </source>
</evidence>
<keyword evidence="5" id="KW-0812">Transmembrane</keyword>
<feature type="signal peptide" evidence="11">
    <location>
        <begin position="1"/>
        <end position="21"/>
    </location>
</feature>
<feature type="chain" id="PRO_5032416404" evidence="11">
    <location>
        <begin position="22"/>
        <end position="364"/>
    </location>
</feature>
<dbReference type="InterPro" id="IPR002299">
    <property type="entry name" value="Porin_Neis"/>
</dbReference>
<name>A0A844DB23_9BURK</name>
<dbReference type="GO" id="GO:0034220">
    <property type="term" value="P:monoatomic ion transmembrane transport"/>
    <property type="evidence" value="ECO:0007669"/>
    <property type="project" value="InterPro"/>
</dbReference>
<comment type="subunit">
    <text evidence="2">Homotrimer.</text>
</comment>